<feature type="coiled-coil region" evidence="1">
    <location>
        <begin position="258"/>
        <end position="292"/>
    </location>
</feature>
<dbReference type="Proteomes" id="UP001163846">
    <property type="component" value="Unassembled WGS sequence"/>
</dbReference>
<comment type="caution">
    <text evidence="3">The sequence shown here is derived from an EMBL/GenBank/DDBJ whole genome shotgun (WGS) entry which is preliminary data.</text>
</comment>
<sequence length="446" mass="51239">MNSSNDDPETDEIIEELSNAFSSGIAPTDISSTLMCCCQQDDCQNYRAWEDMRSSLENKFTLTIDIGHELLQRFENLRQQHDVERQESPTAIEDGQAQISQLITEKQNLEKQVNQALVHHEVAEAALETLHKELHDAHQTIAHLTADNVMYGNLESRLLEVINERDDLQQEREATSTKTRRTELDLARLQAKITKLRGEVWRLQHELEQKELHQTDFRGSLLQSTKSQIQRLVAKLSFTRVTESTELTKSLEDMCTANDRLKRHNKELEAFLVDARDEIQLLRQEVEEKDARIPTRQNIVEHDELQETEVAVDIGIEYSSVIYEIPQQPRIATPCNAIVKFFFMVGILSYWVFCAKAIRQAILKEDDWPRIIEYVTSGTISLIFIGRAMEKQSYGSLYEAILVNVTSFIGASFCVFIGWRIAFEIRVVLALSYINHIVGLVAARMK</sequence>
<evidence type="ECO:0000256" key="1">
    <source>
        <dbReference type="SAM" id="Coils"/>
    </source>
</evidence>
<dbReference type="AlphaFoldDB" id="A0AA38UEU8"/>
<proteinExistence type="predicted"/>
<keyword evidence="2" id="KW-1133">Transmembrane helix</keyword>
<feature type="transmembrane region" description="Helical" evidence="2">
    <location>
        <begin position="337"/>
        <end position="354"/>
    </location>
</feature>
<name>A0AA38UEU8_9AGAR</name>
<feature type="transmembrane region" description="Helical" evidence="2">
    <location>
        <begin position="397"/>
        <end position="419"/>
    </location>
</feature>
<keyword evidence="2" id="KW-0472">Membrane</keyword>
<feature type="coiled-coil region" evidence="1">
    <location>
        <begin position="92"/>
        <end position="126"/>
    </location>
</feature>
<reference evidence="3" key="1">
    <citation type="submission" date="2022-08" db="EMBL/GenBank/DDBJ databases">
        <authorList>
            <consortium name="DOE Joint Genome Institute"/>
            <person name="Min B."/>
            <person name="Riley R."/>
            <person name="Sierra-Patev S."/>
            <person name="Naranjo-Ortiz M."/>
            <person name="Looney B."/>
            <person name="Konkel Z."/>
            <person name="Slot J.C."/>
            <person name="Sakamoto Y."/>
            <person name="Steenwyk J.L."/>
            <person name="Rokas A."/>
            <person name="Carro J."/>
            <person name="Camarero S."/>
            <person name="Ferreira P."/>
            <person name="Molpeceres G."/>
            <person name="Ruiz-Duenas F.J."/>
            <person name="Serrano A."/>
            <person name="Henrissat B."/>
            <person name="Drula E."/>
            <person name="Hughes K.W."/>
            <person name="Mata J.L."/>
            <person name="Ishikawa N.K."/>
            <person name="Vargas-Isla R."/>
            <person name="Ushijima S."/>
            <person name="Smith C.A."/>
            <person name="Ahrendt S."/>
            <person name="Andreopoulos W."/>
            <person name="He G."/>
            <person name="Labutti K."/>
            <person name="Lipzen A."/>
            <person name="Ng V."/>
            <person name="Sandor L."/>
            <person name="Barry K."/>
            <person name="Martinez A.T."/>
            <person name="Xiao Y."/>
            <person name="Gibbons J.G."/>
            <person name="Terashima K."/>
            <person name="Hibbett D.S."/>
            <person name="Grigoriev I.V."/>
        </authorList>
    </citation>
    <scope>NUCLEOTIDE SEQUENCE</scope>
    <source>
        <strain evidence="3">TFB9207</strain>
    </source>
</reference>
<accession>A0AA38UEU8</accession>
<evidence type="ECO:0000256" key="2">
    <source>
        <dbReference type="SAM" id="Phobius"/>
    </source>
</evidence>
<keyword evidence="2" id="KW-0812">Transmembrane</keyword>
<gene>
    <name evidence="3" type="ORF">F5878DRAFT_661135</name>
</gene>
<evidence type="ECO:0000313" key="4">
    <source>
        <dbReference type="Proteomes" id="UP001163846"/>
    </source>
</evidence>
<organism evidence="3 4">
    <name type="scientific">Lentinula raphanica</name>
    <dbReference type="NCBI Taxonomy" id="153919"/>
    <lineage>
        <taxon>Eukaryota</taxon>
        <taxon>Fungi</taxon>
        <taxon>Dikarya</taxon>
        <taxon>Basidiomycota</taxon>
        <taxon>Agaricomycotina</taxon>
        <taxon>Agaricomycetes</taxon>
        <taxon>Agaricomycetidae</taxon>
        <taxon>Agaricales</taxon>
        <taxon>Marasmiineae</taxon>
        <taxon>Omphalotaceae</taxon>
        <taxon>Lentinula</taxon>
    </lineage>
</organism>
<feature type="coiled-coil region" evidence="1">
    <location>
        <begin position="151"/>
        <end position="206"/>
    </location>
</feature>
<keyword evidence="1" id="KW-0175">Coiled coil</keyword>
<dbReference type="EMBL" id="MU806179">
    <property type="protein sequence ID" value="KAJ3838500.1"/>
    <property type="molecule type" value="Genomic_DNA"/>
</dbReference>
<keyword evidence="4" id="KW-1185">Reference proteome</keyword>
<protein>
    <submittedName>
        <fullName evidence="3">Uncharacterized protein</fullName>
    </submittedName>
</protein>
<evidence type="ECO:0000313" key="3">
    <source>
        <dbReference type="EMBL" id="KAJ3838500.1"/>
    </source>
</evidence>